<feature type="region of interest" description="Disordered" evidence="1">
    <location>
        <begin position="61"/>
        <end position="94"/>
    </location>
</feature>
<accession>A0A6C0EMD4</accession>
<name>A0A6C0EMD4_9ZZZZ</name>
<organism evidence="2">
    <name type="scientific">viral metagenome</name>
    <dbReference type="NCBI Taxonomy" id="1070528"/>
    <lineage>
        <taxon>unclassified sequences</taxon>
        <taxon>metagenomes</taxon>
        <taxon>organismal metagenomes</taxon>
    </lineage>
</organism>
<sequence length="94" mass="9876">MKTENILIILALVVVILLLFSNFSVTKPTPIVFQTPSFLSNSFDDGPQPCPFPFGCSGKGRPGRGGWFPRSIIGGGRRMGGRGGRGGGRRGGGP</sequence>
<proteinExistence type="predicted"/>
<reference evidence="2" key="1">
    <citation type="journal article" date="2020" name="Nature">
        <title>Giant virus diversity and host interactions through global metagenomics.</title>
        <authorList>
            <person name="Schulz F."/>
            <person name="Roux S."/>
            <person name="Paez-Espino D."/>
            <person name="Jungbluth S."/>
            <person name="Walsh D.A."/>
            <person name="Denef V.J."/>
            <person name="McMahon K.D."/>
            <person name="Konstantinidis K.T."/>
            <person name="Eloe-Fadrosh E.A."/>
            <person name="Kyrpides N.C."/>
            <person name="Woyke T."/>
        </authorList>
    </citation>
    <scope>NUCLEOTIDE SEQUENCE</scope>
    <source>
        <strain evidence="2">GVMAG-M-3300009149-34</strain>
    </source>
</reference>
<evidence type="ECO:0000256" key="1">
    <source>
        <dbReference type="SAM" id="MobiDB-lite"/>
    </source>
</evidence>
<evidence type="ECO:0000313" key="2">
    <source>
        <dbReference type="EMBL" id="QHT30208.1"/>
    </source>
</evidence>
<protein>
    <submittedName>
        <fullName evidence="2">Uncharacterized protein</fullName>
    </submittedName>
</protein>
<feature type="compositionally biased region" description="Gly residues" evidence="1">
    <location>
        <begin position="73"/>
        <end position="94"/>
    </location>
</feature>
<dbReference type="AlphaFoldDB" id="A0A6C0EMD4"/>
<dbReference type="EMBL" id="MN738893">
    <property type="protein sequence ID" value="QHT30208.1"/>
    <property type="molecule type" value="Genomic_DNA"/>
</dbReference>